<dbReference type="OrthoDB" id="205514at2759"/>
<dbReference type="Gene3D" id="3.30.210.10">
    <property type="entry name" value="DNA polymerase, thumb domain"/>
    <property type="match status" value="1"/>
</dbReference>
<dbReference type="EMBL" id="GL377618">
    <property type="protein sequence ID" value="EFJ16643.1"/>
    <property type="molecule type" value="Genomic_DNA"/>
</dbReference>
<dbReference type="PRINTS" id="PR00870">
    <property type="entry name" value="DNAPOLXBETA"/>
</dbReference>
<comment type="similarity">
    <text evidence="1 12">Belongs to the DNA polymerase type-X family.</text>
</comment>
<dbReference type="Pfam" id="PF14792">
    <property type="entry name" value="DNA_pol_B_palm"/>
    <property type="match status" value="1"/>
</dbReference>
<comment type="function">
    <text evidence="12">DNA polymerase that functions in several pathways of DNA repair. Involved in base excision repair (BER) responsible for repair of lesions that give rise to abasic (AP) sites in DNA. Also contributes to DNA double-strand break repair by non-homologous end joining and homologous recombination. Has both template-dependent and template-independent (terminal transferase) DNA polymerase activities. Has also a 5'-deoxyribose-5-phosphate lyase (dRP lyase) activity.</text>
</comment>
<evidence type="ECO:0000256" key="10">
    <source>
        <dbReference type="ARBA" id="ARBA00023239"/>
    </source>
</evidence>
<dbReference type="STRING" id="88036.D8SG82"/>
<dbReference type="eggNOG" id="KOG2534">
    <property type="taxonomic scope" value="Eukaryota"/>
</dbReference>
<evidence type="ECO:0000256" key="11">
    <source>
        <dbReference type="ARBA" id="ARBA00049244"/>
    </source>
</evidence>
<dbReference type="PANTHER" id="PTHR11276:SF28">
    <property type="entry name" value="DNA POLYMERASE LAMBDA"/>
    <property type="match status" value="1"/>
</dbReference>
<evidence type="ECO:0000256" key="5">
    <source>
        <dbReference type="ARBA" id="ARBA00022705"/>
    </source>
</evidence>
<dbReference type="InterPro" id="IPR037160">
    <property type="entry name" value="DNA_Pol_thumb_sf"/>
</dbReference>
<keyword evidence="7 12" id="KW-0239">DNA-directed DNA polymerase</keyword>
<dbReference type="GO" id="GO:0005634">
    <property type="term" value="C:nucleus"/>
    <property type="evidence" value="ECO:0000318"/>
    <property type="project" value="GO_Central"/>
</dbReference>
<keyword evidence="3 12" id="KW-0808">Transferase</keyword>
<keyword evidence="4 12" id="KW-0548">Nucleotidyltransferase</keyword>
<gene>
    <name evidence="14" type="ORF">SELMODRAFT_155063</name>
</gene>
<dbReference type="Gene3D" id="3.30.460.10">
    <property type="entry name" value="Beta Polymerase, domain 2"/>
    <property type="match status" value="1"/>
</dbReference>
<evidence type="ECO:0000256" key="12">
    <source>
        <dbReference type="RuleBase" id="RU366014"/>
    </source>
</evidence>
<keyword evidence="5" id="KW-0235">DNA replication</keyword>
<dbReference type="AlphaFoldDB" id="D8SG82"/>
<dbReference type="InterPro" id="IPR002054">
    <property type="entry name" value="DNA-dir_DNA_pol_X"/>
</dbReference>
<accession>D8SG82</accession>
<dbReference type="SUPFAM" id="SSF47802">
    <property type="entry name" value="DNA polymerase beta, N-terminal domain-like"/>
    <property type="match status" value="1"/>
</dbReference>
<evidence type="ECO:0000256" key="8">
    <source>
        <dbReference type="ARBA" id="ARBA00023125"/>
    </source>
</evidence>
<proteinExistence type="inferred from homology"/>
<evidence type="ECO:0000256" key="4">
    <source>
        <dbReference type="ARBA" id="ARBA00022695"/>
    </source>
</evidence>
<evidence type="ECO:0000256" key="7">
    <source>
        <dbReference type="ARBA" id="ARBA00022932"/>
    </source>
</evidence>
<dbReference type="InterPro" id="IPR002008">
    <property type="entry name" value="DNA_pol_X_beta-like"/>
</dbReference>
<dbReference type="SUPFAM" id="SSF81585">
    <property type="entry name" value="PsbU/PolX domain-like"/>
    <property type="match status" value="1"/>
</dbReference>
<dbReference type="GO" id="GO:0016829">
    <property type="term" value="F:lyase activity"/>
    <property type="evidence" value="ECO:0007669"/>
    <property type="project" value="UniProtKB-KW"/>
</dbReference>
<dbReference type="Pfam" id="PF14791">
    <property type="entry name" value="DNA_pol_B_thumb"/>
    <property type="match status" value="1"/>
</dbReference>
<dbReference type="InterPro" id="IPR029398">
    <property type="entry name" value="PolB_thumb"/>
</dbReference>
<dbReference type="SMART" id="SM00483">
    <property type="entry name" value="POLXc"/>
    <property type="match status" value="1"/>
</dbReference>
<dbReference type="PANTHER" id="PTHR11276">
    <property type="entry name" value="DNA POLYMERASE TYPE-X FAMILY MEMBER"/>
    <property type="match status" value="1"/>
</dbReference>
<organism evidence="15">
    <name type="scientific">Selaginella moellendorffii</name>
    <name type="common">Spikemoss</name>
    <dbReference type="NCBI Taxonomy" id="88036"/>
    <lineage>
        <taxon>Eukaryota</taxon>
        <taxon>Viridiplantae</taxon>
        <taxon>Streptophyta</taxon>
        <taxon>Embryophyta</taxon>
        <taxon>Tracheophyta</taxon>
        <taxon>Lycopodiopsida</taxon>
        <taxon>Selaginellales</taxon>
        <taxon>Selaginellaceae</taxon>
        <taxon>Selaginella</taxon>
    </lineage>
</organism>
<protein>
    <recommendedName>
        <fullName evidence="12">DNA polymerase</fullName>
        <ecNumber evidence="12">2.7.7.7</ecNumber>
    </recommendedName>
</protein>
<comment type="subcellular location">
    <subcellularLocation>
        <location evidence="12">Nucleus</location>
    </subcellularLocation>
</comment>
<dbReference type="GO" id="GO:0003677">
    <property type="term" value="F:DNA binding"/>
    <property type="evidence" value="ECO:0007669"/>
    <property type="project" value="UniProtKB-UniRule"/>
</dbReference>
<evidence type="ECO:0000256" key="6">
    <source>
        <dbReference type="ARBA" id="ARBA00022763"/>
    </source>
</evidence>
<dbReference type="CDD" id="cd00141">
    <property type="entry name" value="NT_POLXc"/>
    <property type="match status" value="1"/>
</dbReference>
<dbReference type="InterPro" id="IPR010996">
    <property type="entry name" value="HHH_MUS81"/>
</dbReference>
<keyword evidence="9 12" id="KW-0234">DNA repair</keyword>
<feature type="domain" description="DNA-directed DNA polymerase X" evidence="13">
    <location>
        <begin position="1"/>
        <end position="314"/>
    </location>
</feature>
<dbReference type="Gene3D" id="1.10.150.20">
    <property type="entry name" value="5' to 3' exonuclease, C-terminal subdomain"/>
    <property type="match status" value="1"/>
</dbReference>
<dbReference type="InterPro" id="IPR027421">
    <property type="entry name" value="DNA_pol_lamdba_lyase_dom_sf"/>
</dbReference>
<evidence type="ECO:0000256" key="9">
    <source>
        <dbReference type="ARBA" id="ARBA00023204"/>
    </source>
</evidence>
<dbReference type="HOGENOM" id="CLU_008698_1_1_1"/>
<evidence type="ECO:0000259" key="13">
    <source>
        <dbReference type="SMART" id="SM00483"/>
    </source>
</evidence>
<dbReference type="PROSITE" id="PS00522">
    <property type="entry name" value="DNA_POLYMERASE_X"/>
    <property type="match status" value="1"/>
</dbReference>
<keyword evidence="10" id="KW-0456">Lyase</keyword>
<keyword evidence="6 12" id="KW-0227">DNA damage</keyword>
<dbReference type="PRINTS" id="PR00869">
    <property type="entry name" value="DNAPOLX"/>
</dbReference>
<dbReference type="InterPro" id="IPR028207">
    <property type="entry name" value="DNA_pol_B_palm_palm"/>
</dbReference>
<dbReference type="Pfam" id="PF14716">
    <property type="entry name" value="HHH_8"/>
    <property type="match status" value="1"/>
</dbReference>
<dbReference type="Gramene" id="EFJ16643">
    <property type="protein sequence ID" value="EFJ16643"/>
    <property type="gene ID" value="SELMODRAFT_155063"/>
</dbReference>
<dbReference type="InterPro" id="IPR022312">
    <property type="entry name" value="DNA_pol_X"/>
</dbReference>
<evidence type="ECO:0000313" key="14">
    <source>
        <dbReference type="EMBL" id="EFJ16643.1"/>
    </source>
</evidence>
<dbReference type="InterPro" id="IPR043519">
    <property type="entry name" value="NT_sf"/>
</dbReference>
<dbReference type="SUPFAM" id="SSF81301">
    <property type="entry name" value="Nucleotidyltransferase"/>
    <property type="match status" value="1"/>
</dbReference>
<name>D8SG82_SELML</name>
<dbReference type="Pfam" id="PF10391">
    <property type="entry name" value="DNA_pol_lambd_f"/>
    <property type="match status" value="1"/>
</dbReference>
<dbReference type="Gene3D" id="1.10.150.110">
    <property type="entry name" value="DNA polymerase beta, N-terminal domain-like"/>
    <property type="match status" value="1"/>
</dbReference>
<keyword evidence="12" id="KW-0539">Nucleus</keyword>
<keyword evidence="15" id="KW-1185">Reference proteome</keyword>
<dbReference type="InterPro" id="IPR018944">
    <property type="entry name" value="DNA_pol_lambd_fingers_domain"/>
</dbReference>
<dbReference type="EC" id="2.7.7.7" evidence="12"/>
<keyword evidence="2" id="KW-0237">DNA synthesis</keyword>
<dbReference type="InterPro" id="IPR019843">
    <property type="entry name" value="DNA_pol-X_BS"/>
</dbReference>
<dbReference type="Proteomes" id="UP000001514">
    <property type="component" value="Unassembled WGS sequence"/>
</dbReference>
<comment type="catalytic activity">
    <reaction evidence="11 12">
        <text>DNA(n) + a 2'-deoxyribonucleoside 5'-triphosphate = DNA(n+1) + diphosphate</text>
        <dbReference type="Rhea" id="RHEA:22508"/>
        <dbReference type="Rhea" id="RHEA-COMP:17339"/>
        <dbReference type="Rhea" id="RHEA-COMP:17340"/>
        <dbReference type="ChEBI" id="CHEBI:33019"/>
        <dbReference type="ChEBI" id="CHEBI:61560"/>
        <dbReference type="ChEBI" id="CHEBI:173112"/>
        <dbReference type="EC" id="2.7.7.7"/>
    </reaction>
</comment>
<dbReference type="GO" id="GO:0006260">
    <property type="term" value="P:DNA replication"/>
    <property type="evidence" value="ECO:0007669"/>
    <property type="project" value="UniProtKB-KW"/>
</dbReference>
<keyword evidence="8" id="KW-0238">DNA-binding</keyword>
<dbReference type="GO" id="GO:0006303">
    <property type="term" value="P:double-strand break repair via nonhomologous end joining"/>
    <property type="evidence" value="ECO:0000318"/>
    <property type="project" value="GO_Central"/>
</dbReference>
<dbReference type="InParanoid" id="D8SG82"/>
<evidence type="ECO:0000256" key="2">
    <source>
        <dbReference type="ARBA" id="ARBA00022634"/>
    </source>
</evidence>
<reference evidence="14 15" key="1">
    <citation type="journal article" date="2011" name="Science">
        <title>The Selaginella genome identifies genetic changes associated with the evolution of vascular plants.</title>
        <authorList>
            <person name="Banks J.A."/>
            <person name="Nishiyama T."/>
            <person name="Hasebe M."/>
            <person name="Bowman J.L."/>
            <person name="Gribskov M."/>
            <person name="dePamphilis C."/>
            <person name="Albert V.A."/>
            <person name="Aono N."/>
            <person name="Aoyama T."/>
            <person name="Ambrose B.A."/>
            <person name="Ashton N.W."/>
            <person name="Axtell M.J."/>
            <person name="Barker E."/>
            <person name="Barker M.S."/>
            <person name="Bennetzen J.L."/>
            <person name="Bonawitz N.D."/>
            <person name="Chapple C."/>
            <person name="Cheng C."/>
            <person name="Correa L.G."/>
            <person name="Dacre M."/>
            <person name="DeBarry J."/>
            <person name="Dreyer I."/>
            <person name="Elias M."/>
            <person name="Engstrom E.M."/>
            <person name="Estelle M."/>
            <person name="Feng L."/>
            <person name="Finet C."/>
            <person name="Floyd S.K."/>
            <person name="Frommer W.B."/>
            <person name="Fujita T."/>
            <person name="Gramzow L."/>
            <person name="Gutensohn M."/>
            <person name="Harholt J."/>
            <person name="Hattori M."/>
            <person name="Heyl A."/>
            <person name="Hirai T."/>
            <person name="Hiwatashi Y."/>
            <person name="Ishikawa M."/>
            <person name="Iwata M."/>
            <person name="Karol K.G."/>
            <person name="Koehler B."/>
            <person name="Kolukisaoglu U."/>
            <person name="Kubo M."/>
            <person name="Kurata T."/>
            <person name="Lalonde S."/>
            <person name="Li K."/>
            <person name="Li Y."/>
            <person name="Litt A."/>
            <person name="Lyons E."/>
            <person name="Manning G."/>
            <person name="Maruyama T."/>
            <person name="Michael T.P."/>
            <person name="Mikami K."/>
            <person name="Miyazaki S."/>
            <person name="Morinaga S."/>
            <person name="Murata T."/>
            <person name="Mueller-Roeber B."/>
            <person name="Nelson D.R."/>
            <person name="Obara M."/>
            <person name="Oguri Y."/>
            <person name="Olmstead R.G."/>
            <person name="Onodera N."/>
            <person name="Petersen B.L."/>
            <person name="Pils B."/>
            <person name="Prigge M."/>
            <person name="Rensing S.A."/>
            <person name="Riano-Pachon D.M."/>
            <person name="Roberts A.W."/>
            <person name="Sato Y."/>
            <person name="Scheller H.V."/>
            <person name="Schulz B."/>
            <person name="Schulz C."/>
            <person name="Shakirov E.V."/>
            <person name="Shibagaki N."/>
            <person name="Shinohara N."/>
            <person name="Shippen D.E."/>
            <person name="Soerensen I."/>
            <person name="Sotooka R."/>
            <person name="Sugimoto N."/>
            <person name="Sugita M."/>
            <person name="Sumikawa N."/>
            <person name="Tanurdzic M."/>
            <person name="Theissen G."/>
            <person name="Ulvskov P."/>
            <person name="Wakazuki S."/>
            <person name="Weng J.K."/>
            <person name="Willats W.W."/>
            <person name="Wipf D."/>
            <person name="Wolf P.G."/>
            <person name="Yang L."/>
            <person name="Zimmer A.D."/>
            <person name="Zhu Q."/>
            <person name="Mitros T."/>
            <person name="Hellsten U."/>
            <person name="Loque D."/>
            <person name="Otillar R."/>
            <person name="Salamov A."/>
            <person name="Schmutz J."/>
            <person name="Shapiro H."/>
            <person name="Lindquist E."/>
            <person name="Lucas S."/>
            <person name="Rokhsar D."/>
            <person name="Grigoriev I.V."/>
        </authorList>
    </citation>
    <scope>NUCLEOTIDE SEQUENCE [LARGE SCALE GENOMIC DNA]</scope>
</reference>
<evidence type="ECO:0000256" key="1">
    <source>
        <dbReference type="ARBA" id="ARBA00008323"/>
    </source>
</evidence>
<dbReference type="GO" id="GO:0046872">
    <property type="term" value="F:metal ion binding"/>
    <property type="evidence" value="ECO:0007669"/>
    <property type="project" value="UniProtKB-UniRule"/>
</dbReference>
<dbReference type="KEGG" id="smo:SELMODRAFT_155063"/>
<evidence type="ECO:0000256" key="3">
    <source>
        <dbReference type="ARBA" id="ARBA00022679"/>
    </source>
</evidence>
<dbReference type="GO" id="GO:0003887">
    <property type="term" value="F:DNA-directed DNA polymerase activity"/>
    <property type="evidence" value="ECO:0000318"/>
    <property type="project" value="GO_Central"/>
</dbReference>
<evidence type="ECO:0000313" key="15">
    <source>
        <dbReference type="Proteomes" id="UP000001514"/>
    </source>
</evidence>
<sequence length="315" mass="36243">MWHLYEDVLGDQWRSLIYRKTVNKLRSLPYKVTSVEQIREMYGVGKSLVKMVKEILGTGQLQKLDNLKAQVGEIQVLGSVWGIGAIQARELYKKGFRTVKDLENYSSLTSMQRMGVKYYDDINLRIPRDEVVDTEKFVRGVVETLAPGAWVNAAGSYRRGKPTCGDVDILITHPDGSSHQDLLARLVQELRRIEFIVDGLRVDANARKGGTQPDMFMGIFHFQCKAYRRIDIKVYPRHVYAFALLAFTGNDVLNRKIRFLARVKFGYKLSDQGLFIRESKKKDSKASTESIPCETEREIFEKLGLDYPEPHDRNW</sequence>